<accession>A0A540NTB0</accession>
<comment type="caution">
    <text evidence="1">The sequence shown here is derived from an EMBL/GenBank/DDBJ whole genome shotgun (WGS) entry which is preliminary data.</text>
</comment>
<keyword evidence="2" id="KW-1185">Reference proteome</keyword>
<gene>
    <name evidence="1" type="ORF">C1H46_000114</name>
</gene>
<evidence type="ECO:0000313" key="1">
    <source>
        <dbReference type="EMBL" id="TQE14195.1"/>
    </source>
</evidence>
<dbReference type="AlphaFoldDB" id="A0A540NTB0"/>
<evidence type="ECO:0000313" key="2">
    <source>
        <dbReference type="Proteomes" id="UP000315295"/>
    </source>
</evidence>
<protein>
    <submittedName>
        <fullName evidence="1">Uncharacterized protein</fullName>
    </submittedName>
</protein>
<organism evidence="1 2">
    <name type="scientific">Malus baccata</name>
    <name type="common">Siberian crab apple</name>
    <name type="synonym">Pyrus baccata</name>
    <dbReference type="NCBI Taxonomy" id="106549"/>
    <lineage>
        <taxon>Eukaryota</taxon>
        <taxon>Viridiplantae</taxon>
        <taxon>Streptophyta</taxon>
        <taxon>Embryophyta</taxon>
        <taxon>Tracheophyta</taxon>
        <taxon>Spermatophyta</taxon>
        <taxon>Magnoliopsida</taxon>
        <taxon>eudicotyledons</taxon>
        <taxon>Gunneridae</taxon>
        <taxon>Pentapetalae</taxon>
        <taxon>rosids</taxon>
        <taxon>fabids</taxon>
        <taxon>Rosales</taxon>
        <taxon>Rosaceae</taxon>
        <taxon>Amygdaloideae</taxon>
        <taxon>Maleae</taxon>
        <taxon>Malus</taxon>
    </lineage>
</organism>
<sequence>MPRGPNKKNTQGPCRQLKTTKVTRVTNRCITNRYNDQHRAAPMTEQHRALAHDIGHVVRTCCPMQWKF</sequence>
<proteinExistence type="predicted"/>
<name>A0A540NTB0_MALBA</name>
<dbReference type="Proteomes" id="UP000315295">
    <property type="component" value="Unassembled WGS sequence"/>
</dbReference>
<dbReference type="EMBL" id="VIEB01000005">
    <property type="protein sequence ID" value="TQE14195.1"/>
    <property type="molecule type" value="Genomic_DNA"/>
</dbReference>
<reference evidence="1 2" key="1">
    <citation type="journal article" date="2019" name="G3 (Bethesda)">
        <title>Sequencing of a Wild Apple (Malus baccata) Genome Unravels the Differences Between Cultivated and Wild Apple Species Regarding Disease Resistance and Cold Tolerance.</title>
        <authorList>
            <person name="Chen X."/>
        </authorList>
    </citation>
    <scope>NUCLEOTIDE SEQUENCE [LARGE SCALE GENOMIC DNA]</scope>
    <source>
        <strain evidence="2">cv. Shandingzi</strain>
        <tissue evidence="1">Leaves</tissue>
    </source>
</reference>